<accession>A0A210PLK4</accession>
<protein>
    <submittedName>
        <fullName evidence="1">Uncharacterized protein</fullName>
    </submittedName>
</protein>
<reference evidence="1 2" key="1">
    <citation type="journal article" date="2017" name="Nat. Ecol. Evol.">
        <title>Scallop genome provides insights into evolution of bilaterian karyotype and development.</title>
        <authorList>
            <person name="Wang S."/>
            <person name="Zhang J."/>
            <person name="Jiao W."/>
            <person name="Li J."/>
            <person name="Xun X."/>
            <person name="Sun Y."/>
            <person name="Guo X."/>
            <person name="Huan P."/>
            <person name="Dong B."/>
            <person name="Zhang L."/>
            <person name="Hu X."/>
            <person name="Sun X."/>
            <person name="Wang J."/>
            <person name="Zhao C."/>
            <person name="Wang Y."/>
            <person name="Wang D."/>
            <person name="Huang X."/>
            <person name="Wang R."/>
            <person name="Lv J."/>
            <person name="Li Y."/>
            <person name="Zhang Z."/>
            <person name="Liu B."/>
            <person name="Lu W."/>
            <person name="Hui Y."/>
            <person name="Liang J."/>
            <person name="Zhou Z."/>
            <person name="Hou R."/>
            <person name="Li X."/>
            <person name="Liu Y."/>
            <person name="Li H."/>
            <person name="Ning X."/>
            <person name="Lin Y."/>
            <person name="Zhao L."/>
            <person name="Xing Q."/>
            <person name="Dou J."/>
            <person name="Li Y."/>
            <person name="Mao J."/>
            <person name="Guo H."/>
            <person name="Dou H."/>
            <person name="Li T."/>
            <person name="Mu C."/>
            <person name="Jiang W."/>
            <person name="Fu Q."/>
            <person name="Fu X."/>
            <person name="Miao Y."/>
            <person name="Liu J."/>
            <person name="Yu Q."/>
            <person name="Li R."/>
            <person name="Liao H."/>
            <person name="Li X."/>
            <person name="Kong Y."/>
            <person name="Jiang Z."/>
            <person name="Chourrout D."/>
            <person name="Li R."/>
            <person name="Bao Z."/>
        </authorList>
    </citation>
    <scope>NUCLEOTIDE SEQUENCE [LARGE SCALE GENOMIC DNA]</scope>
    <source>
        <strain evidence="1 2">PY_sf001</strain>
    </source>
</reference>
<dbReference type="Proteomes" id="UP000242188">
    <property type="component" value="Unassembled WGS sequence"/>
</dbReference>
<evidence type="ECO:0000313" key="2">
    <source>
        <dbReference type="Proteomes" id="UP000242188"/>
    </source>
</evidence>
<dbReference type="AlphaFoldDB" id="A0A210PLK4"/>
<name>A0A210PLK4_MIZYE</name>
<comment type="caution">
    <text evidence="1">The sequence shown here is derived from an EMBL/GenBank/DDBJ whole genome shotgun (WGS) entry which is preliminary data.</text>
</comment>
<proteinExistence type="predicted"/>
<sequence>MREYAVQDVTALIDLHNKMESSLTNWVEKLYERLIKVSLYADLAGVENRKVYIRDKSLLGMVANPHLLATIDAGQHH</sequence>
<evidence type="ECO:0000313" key="1">
    <source>
        <dbReference type="EMBL" id="OWF37380.1"/>
    </source>
</evidence>
<dbReference type="EMBL" id="NEDP02005590">
    <property type="protein sequence ID" value="OWF37380.1"/>
    <property type="molecule type" value="Genomic_DNA"/>
</dbReference>
<organism evidence="1 2">
    <name type="scientific">Mizuhopecten yessoensis</name>
    <name type="common">Japanese scallop</name>
    <name type="synonym">Patinopecten yessoensis</name>
    <dbReference type="NCBI Taxonomy" id="6573"/>
    <lineage>
        <taxon>Eukaryota</taxon>
        <taxon>Metazoa</taxon>
        <taxon>Spiralia</taxon>
        <taxon>Lophotrochozoa</taxon>
        <taxon>Mollusca</taxon>
        <taxon>Bivalvia</taxon>
        <taxon>Autobranchia</taxon>
        <taxon>Pteriomorphia</taxon>
        <taxon>Pectinida</taxon>
        <taxon>Pectinoidea</taxon>
        <taxon>Pectinidae</taxon>
        <taxon>Mizuhopecten</taxon>
    </lineage>
</organism>
<gene>
    <name evidence="1" type="ORF">KP79_PYT13999</name>
</gene>
<keyword evidence="2" id="KW-1185">Reference proteome</keyword>